<keyword evidence="3" id="KW-1133">Transmembrane helix</keyword>
<evidence type="ECO:0000256" key="3">
    <source>
        <dbReference type="SAM" id="Phobius"/>
    </source>
</evidence>
<feature type="compositionally biased region" description="Pro residues" evidence="2">
    <location>
        <begin position="726"/>
        <end position="751"/>
    </location>
</feature>
<dbReference type="CDD" id="cd07341">
    <property type="entry name" value="M56_BlaR1_MecR1_like"/>
    <property type="match status" value="1"/>
</dbReference>
<feature type="coiled-coil region" evidence="1">
    <location>
        <begin position="567"/>
        <end position="602"/>
    </location>
</feature>
<keyword evidence="6" id="KW-1185">Reference proteome</keyword>
<feature type="transmembrane region" description="Helical" evidence="3">
    <location>
        <begin position="117"/>
        <end position="138"/>
    </location>
</feature>
<keyword evidence="3" id="KW-0472">Membrane</keyword>
<dbReference type="InterPro" id="IPR052173">
    <property type="entry name" value="Beta-lactam_resp_regulator"/>
</dbReference>
<comment type="caution">
    <text evidence="5">The sequence shown here is derived from an EMBL/GenBank/DDBJ whole genome shotgun (WGS) entry which is preliminary data.</text>
</comment>
<accession>A0A939GHF5</accession>
<dbReference type="RefSeq" id="WP_207364085.1">
    <property type="nucleotide sequence ID" value="NZ_JAFMYV010000003.1"/>
</dbReference>
<feature type="transmembrane region" description="Helical" evidence="3">
    <location>
        <begin position="314"/>
        <end position="338"/>
    </location>
</feature>
<dbReference type="PANTHER" id="PTHR34978">
    <property type="entry name" value="POSSIBLE SENSOR-TRANSDUCER PROTEIN BLAR"/>
    <property type="match status" value="1"/>
</dbReference>
<dbReference type="Gene3D" id="3.30.2010.10">
    <property type="entry name" value="Metalloproteases ('zincins'), catalytic domain"/>
    <property type="match status" value="1"/>
</dbReference>
<evidence type="ECO:0000259" key="4">
    <source>
        <dbReference type="Pfam" id="PF05569"/>
    </source>
</evidence>
<evidence type="ECO:0000256" key="1">
    <source>
        <dbReference type="SAM" id="Coils"/>
    </source>
</evidence>
<keyword evidence="5" id="KW-0645">Protease</keyword>
<dbReference type="EMBL" id="JAFMYV010000003">
    <property type="protein sequence ID" value="MBO0936528.1"/>
    <property type="molecule type" value="Genomic_DNA"/>
</dbReference>
<organism evidence="5 6">
    <name type="scientific">Fibrella rubiginis</name>
    <dbReference type="NCBI Taxonomy" id="2817060"/>
    <lineage>
        <taxon>Bacteria</taxon>
        <taxon>Pseudomonadati</taxon>
        <taxon>Bacteroidota</taxon>
        <taxon>Cytophagia</taxon>
        <taxon>Cytophagales</taxon>
        <taxon>Spirosomataceae</taxon>
        <taxon>Fibrella</taxon>
    </lineage>
</organism>
<proteinExistence type="predicted"/>
<dbReference type="PANTHER" id="PTHR34978:SF3">
    <property type="entry name" value="SLR0241 PROTEIN"/>
    <property type="match status" value="1"/>
</dbReference>
<feature type="compositionally biased region" description="Low complexity" evidence="2">
    <location>
        <begin position="716"/>
        <end position="725"/>
    </location>
</feature>
<feature type="transmembrane region" description="Helical" evidence="3">
    <location>
        <begin position="20"/>
        <end position="39"/>
    </location>
</feature>
<feature type="compositionally biased region" description="Pro residues" evidence="2">
    <location>
        <begin position="691"/>
        <end position="709"/>
    </location>
</feature>
<feature type="domain" description="Peptidase M56" evidence="4">
    <location>
        <begin position="115"/>
        <end position="279"/>
    </location>
</feature>
<keyword evidence="5" id="KW-0378">Hydrolase</keyword>
<sequence>MNLTNWLTSPLAEALGWTLIHALWQGFAVVLAAALLLHLARQSKASLRYRLGMSGLLMQLLASVGTFIWYYEPRSLVAPSAASGPIFNVPVALVPVANESWLITGQAFLNAHLAEIVWMWLLGVGVFGVRLVGGWAYVQRLRTTATLPVPANLLETTARIAQKLNVSVSVQITVRVTGPLVVGVLKPVILWPVGLLAGLSMAEVEAVLAHELAHVRRHDYLFNVMQSVVEVLYFFHPALWWLSERVREEREHCCDDLALAIIGDARTLARALTRVEAWQHSQEEASNLAMAFASKRQLLLQRVRRMLGVPTRPLVSNGSLAGLTLATMLLLSVSVYAVQQTDVPKSARASAVPAPPKANRRYRVNSNTEYGMTNSGRMSYVVWKGQKLPVTRVNRLQRQLDLVMGGKLNLDAVKQPDRDILLTIIEKNVAFDAGMKALSEGMSHIDYSNIDAEARADIPGVPDAPEEQMANAPDSIPAVAGDTAQLRAVKLKMEALVNEMQAVMATRQPIADRLTKELAELASKNTPSQQQIDQFTKQQTGLVKQQVMLAKQQALLAQKLRPLALDIERLSRQNNAQANQLKKQKEKQRIQLEKQMDELGTRMGKLGSRMGDLGGKLGPLNPNLEAYQTRMAILADSISKLYEPTYALSEQLGALSEQIAKQAEEQSAEAMRVAEEAMERMNVEGIHPARAPRPPRVPRMSLPRPPRPATAPHSPVPAVDAVPAPAVAPVPAQKPVPVPKVAPAPRPPRNG</sequence>
<dbReference type="Proteomes" id="UP000664034">
    <property type="component" value="Unassembled WGS sequence"/>
</dbReference>
<keyword evidence="1" id="KW-0175">Coiled coil</keyword>
<evidence type="ECO:0000313" key="5">
    <source>
        <dbReference type="EMBL" id="MBO0936528.1"/>
    </source>
</evidence>
<dbReference type="AlphaFoldDB" id="A0A939GHF5"/>
<protein>
    <submittedName>
        <fullName evidence="5">M48 family metalloprotease</fullName>
    </submittedName>
</protein>
<dbReference type="InterPro" id="IPR008756">
    <property type="entry name" value="Peptidase_M56"/>
</dbReference>
<evidence type="ECO:0000256" key="2">
    <source>
        <dbReference type="SAM" id="MobiDB-lite"/>
    </source>
</evidence>
<keyword evidence="5" id="KW-0482">Metalloprotease</keyword>
<feature type="region of interest" description="Disordered" evidence="2">
    <location>
        <begin position="684"/>
        <end position="751"/>
    </location>
</feature>
<keyword evidence="3" id="KW-0812">Transmembrane</keyword>
<name>A0A939GHF5_9BACT</name>
<feature type="transmembrane region" description="Helical" evidence="3">
    <location>
        <begin position="51"/>
        <end position="71"/>
    </location>
</feature>
<gene>
    <name evidence="5" type="ORF">J2I47_08240</name>
</gene>
<dbReference type="GO" id="GO:0008237">
    <property type="term" value="F:metallopeptidase activity"/>
    <property type="evidence" value="ECO:0007669"/>
    <property type="project" value="UniProtKB-KW"/>
</dbReference>
<evidence type="ECO:0000313" key="6">
    <source>
        <dbReference type="Proteomes" id="UP000664034"/>
    </source>
</evidence>
<dbReference type="Pfam" id="PF05569">
    <property type="entry name" value="Peptidase_M56"/>
    <property type="match status" value="1"/>
</dbReference>
<reference evidence="5" key="1">
    <citation type="submission" date="2021-03" db="EMBL/GenBank/DDBJ databases">
        <title>Fibrella sp. HMF5335 genome sequencing and assembly.</title>
        <authorList>
            <person name="Kang H."/>
            <person name="Kim H."/>
            <person name="Bae S."/>
            <person name="Joh K."/>
        </authorList>
    </citation>
    <scope>NUCLEOTIDE SEQUENCE</scope>
    <source>
        <strain evidence="5">HMF5335</strain>
    </source>
</reference>